<accession>A0ACA9Y4E9</accession>
<sequence length="496" mass="57475">MADRVKRRKDPRSINLKSISIPHPLGVKPEGNSLLNPDIEVRSQSLGYLSKLDDETIMTLLSYLDIEGLKNFMYVSKVTYAFTSEEEIWRRIYTENFHGQEDFNWKGSWKKSILGHNNIDIKVDINSDVIYRPFQVRSIDYTKLFGNLVEDELNNKHSNNNPPNRIPRFKSHEVSTLPKTPFILTDGEWPQWKLEDLVEKYGSVTFTQESVKWDLKTFSNYLKNNIDESPLYLFDCRSEAMKSIRNDYEVPELFKKDYFKLLGDSRPDHSWIIIGSKRSGSTFHKDPNNTSAWNIALQGRKFWVMIPPNITPPGVMVDDEESEVTSPLSVGEWILSGFYNDALKIPEVLMGITFPGECMYVPSNWWHLVINLDDSIAITENFVPDCRLHNVLSFFKDKPNQISGFKLSDINDLIDKLSYKCPQVSDFQQKLKESKLDLFADCGELESLPDIPIFDIFKQLLIDNGYEKELNSSMDEINKTWNNLTSDSTTFKFNFE</sequence>
<dbReference type="Proteomes" id="UP001152531">
    <property type="component" value="Unassembled WGS sequence"/>
</dbReference>
<dbReference type="EMBL" id="CALSDN010000002">
    <property type="protein sequence ID" value="CAH6719854.1"/>
    <property type="molecule type" value="Genomic_DNA"/>
</dbReference>
<reference evidence="1" key="1">
    <citation type="submission" date="2022-06" db="EMBL/GenBank/DDBJ databases">
        <authorList>
            <person name="Legras J.-L."/>
            <person name="Devillers H."/>
            <person name="Grondin C."/>
        </authorList>
    </citation>
    <scope>NUCLEOTIDE SEQUENCE</scope>
    <source>
        <strain evidence="1">CLIB 1444</strain>
    </source>
</reference>
<evidence type="ECO:0000313" key="2">
    <source>
        <dbReference type="Proteomes" id="UP001152531"/>
    </source>
</evidence>
<protein>
    <submittedName>
        <fullName evidence="1">Uncharacterized protein</fullName>
    </submittedName>
</protein>
<comment type="caution">
    <text evidence="1">The sequence shown here is derived from an EMBL/GenBank/DDBJ whole genome shotgun (WGS) entry which is preliminary data.</text>
</comment>
<evidence type="ECO:0000313" key="1">
    <source>
        <dbReference type="EMBL" id="CAH6719854.1"/>
    </source>
</evidence>
<proteinExistence type="predicted"/>
<organism evidence="1 2">
    <name type="scientific">[Candida] jaroonii</name>
    <dbReference type="NCBI Taxonomy" id="467808"/>
    <lineage>
        <taxon>Eukaryota</taxon>
        <taxon>Fungi</taxon>
        <taxon>Dikarya</taxon>
        <taxon>Ascomycota</taxon>
        <taxon>Saccharomycotina</taxon>
        <taxon>Pichiomycetes</taxon>
        <taxon>Debaryomycetaceae</taxon>
        <taxon>Yamadazyma</taxon>
    </lineage>
</organism>
<name>A0ACA9Y4E9_9ASCO</name>
<keyword evidence="2" id="KW-1185">Reference proteome</keyword>
<gene>
    <name evidence="1" type="ORF">CLIB1444_02S18052</name>
</gene>